<proteinExistence type="predicted"/>
<evidence type="ECO:0000313" key="2">
    <source>
        <dbReference type="EMBL" id="NUI82656.1"/>
    </source>
</evidence>
<evidence type="ECO:0000313" key="3">
    <source>
        <dbReference type="Proteomes" id="UP000610527"/>
    </source>
</evidence>
<dbReference type="SUPFAM" id="SSF53756">
    <property type="entry name" value="UDP-Glycosyltransferase/glycogen phosphorylase"/>
    <property type="match status" value="1"/>
</dbReference>
<organism evidence="2 3">
    <name type="scientific">Staphylococcus borealis</name>
    <dbReference type="NCBI Taxonomy" id="2742203"/>
    <lineage>
        <taxon>Bacteria</taxon>
        <taxon>Bacillati</taxon>
        <taxon>Bacillota</taxon>
        <taxon>Bacilli</taxon>
        <taxon>Bacillales</taxon>
        <taxon>Staphylococcaceae</taxon>
        <taxon>Staphylococcus</taxon>
    </lineage>
</organism>
<name>A0ABX2LM57_9STAP</name>
<sequence length="499" mass="58513">MLYTITSTLPPTHGGRTKSLLHRIQFLETQLGQTSTILTTNYNANYKNVYRIFRNKKLITDNTVIENIYDWLANYKLLEEPVEPKLFRKLPIQTKVKIRGLEAVQEGDSVKYYKDQTYVLFRRYYTDRQVVKFEDTINPNTQKIAKRKSFTLNGRLHKIDYFDDVTAIKTSEEYYDKKGNMYLKKHFMNDQKNQLIDIQHFTKQGETRIFKKEKALFTYYYNHVLADGSIVFNDARLLDRPLIECENDIKRILMFHSNHLQDHNVRHSYKLALDNHEKIDKYVVLTDYQKRDIQSQFDIDDNKIEVIPHFLDIAQSNHRDAVEDQFCFIGRLASEKQIDHIIKAFDMYLKKGYSSKLLVYGDDKEGNLNKLKQLVRTLQLEDKVIFKGHTNTPKEVFPKAIASLLTSRYEGFGLSIMESINCGCPVISYNVRYGPSELIRNHENGILVEKDDIEGFANAMEMARNIPFKDVKLSEKFSVEQALINYQSLINDVTHTMNN</sequence>
<reference evidence="2 3" key="1">
    <citation type="submission" date="2020-06" db="EMBL/GenBank/DDBJ databases">
        <title>Staphylococcus borealis sp. nov. -A novel member of the Staphylococcaceae family isolated from skin and blood in humans.</title>
        <authorList>
            <person name="Pain M."/>
            <person name="Wolden R."/>
            <person name="Jaen-Luchoro D."/>
            <person name="Salva-Serra F."/>
            <person name="Iglesias B.P."/>
            <person name="Karlsson R."/>
            <person name="Klingenberg C."/>
            <person name="Cavanagh J.P."/>
        </authorList>
    </citation>
    <scope>NUCLEOTIDE SEQUENCE [LARGE SCALE GENOMIC DNA]</scope>
    <source>
        <strain evidence="2 3">58-22</strain>
    </source>
</reference>
<dbReference type="Gene3D" id="3.40.50.2000">
    <property type="entry name" value="Glycogen Phosphorylase B"/>
    <property type="match status" value="3"/>
</dbReference>
<dbReference type="EMBL" id="JABVEG010000004">
    <property type="protein sequence ID" value="NUI82656.1"/>
    <property type="molecule type" value="Genomic_DNA"/>
</dbReference>
<dbReference type="PANTHER" id="PTHR12526:SF630">
    <property type="entry name" value="GLYCOSYLTRANSFERASE"/>
    <property type="match status" value="1"/>
</dbReference>
<dbReference type="Pfam" id="PF00534">
    <property type="entry name" value="Glycos_transf_1"/>
    <property type="match status" value="1"/>
</dbReference>
<comment type="caution">
    <text evidence="2">The sequence shown here is derived from an EMBL/GenBank/DDBJ whole genome shotgun (WGS) entry which is preliminary data.</text>
</comment>
<keyword evidence="3" id="KW-1185">Reference proteome</keyword>
<dbReference type="Proteomes" id="UP000610527">
    <property type="component" value="Unassembled WGS sequence"/>
</dbReference>
<evidence type="ECO:0000259" key="1">
    <source>
        <dbReference type="Pfam" id="PF00534"/>
    </source>
</evidence>
<dbReference type="InterPro" id="IPR001296">
    <property type="entry name" value="Glyco_trans_1"/>
</dbReference>
<dbReference type="PANTHER" id="PTHR12526">
    <property type="entry name" value="GLYCOSYLTRANSFERASE"/>
    <property type="match status" value="1"/>
</dbReference>
<dbReference type="RefSeq" id="WP_053030684.1">
    <property type="nucleotide sequence ID" value="NZ_CUEE01000009.1"/>
</dbReference>
<feature type="domain" description="Glycosyl transferase family 1" evidence="1">
    <location>
        <begin position="319"/>
        <end position="464"/>
    </location>
</feature>
<gene>
    <name evidence="2" type="ORF">HUN84_07960</name>
</gene>
<protein>
    <submittedName>
        <fullName evidence="2">Glycosyltransferase</fullName>
    </submittedName>
</protein>
<accession>A0ABX2LM57</accession>
<dbReference type="GeneID" id="74186989"/>